<evidence type="ECO:0000256" key="2">
    <source>
        <dbReference type="SAM" id="MobiDB-lite"/>
    </source>
</evidence>
<name>A0A6A7AJT6_9PLEO</name>
<evidence type="ECO:0000313" key="4">
    <source>
        <dbReference type="EMBL" id="KAF2832929.1"/>
    </source>
</evidence>
<keyword evidence="1" id="KW-0863">Zinc-finger</keyword>
<evidence type="ECO:0000313" key="5">
    <source>
        <dbReference type="Proteomes" id="UP000799424"/>
    </source>
</evidence>
<dbReference type="GO" id="GO:0008270">
    <property type="term" value="F:zinc ion binding"/>
    <property type="evidence" value="ECO:0007669"/>
    <property type="project" value="UniProtKB-KW"/>
</dbReference>
<feature type="region of interest" description="Disordered" evidence="2">
    <location>
        <begin position="1"/>
        <end position="41"/>
    </location>
</feature>
<protein>
    <recommendedName>
        <fullName evidence="3">CCHC-type domain-containing protein</fullName>
    </recommendedName>
</protein>
<proteinExistence type="predicted"/>
<dbReference type="PROSITE" id="PS50158">
    <property type="entry name" value="ZF_CCHC"/>
    <property type="match status" value="1"/>
</dbReference>
<feature type="domain" description="CCHC-type" evidence="3">
    <location>
        <begin position="412"/>
        <end position="425"/>
    </location>
</feature>
<dbReference type="GO" id="GO:0003676">
    <property type="term" value="F:nucleic acid binding"/>
    <property type="evidence" value="ECO:0007669"/>
    <property type="project" value="InterPro"/>
</dbReference>
<evidence type="ECO:0000256" key="1">
    <source>
        <dbReference type="PROSITE-ProRule" id="PRU00047"/>
    </source>
</evidence>
<organism evidence="4 5">
    <name type="scientific">Ophiobolus disseminans</name>
    <dbReference type="NCBI Taxonomy" id="1469910"/>
    <lineage>
        <taxon>Eukaryota</taxon>
        <taxon>Fungi</taxon>
        <taxon>Dikarya</taxon>
        <taxon>Ascomycota</taxon>
        <taxon>Pezizomycotina</taxon>
        <taxon>Dothideomycetes</taxon>
        <taxon>Pleosporomycetidae</taxon>
        <taxon>Pleosporales</taxon>
        <taxon>Pleosporineae</taxon>
        <taxon>Phaeosphaeriaceae</taxon>
        <taxon>Ophiobolus</taxon>
    </lineage>
</organism>
<dbReference type="Proteomes" id="UP000799424">
    <property type="component" value="Unassembled WGS sequence"/>
</dbReference>
<dbReference type="InterPro" id="IPR001878">
    <property type="entry name" value="Znf_CCHC"/>
</dbReference>
<dbReference type="InterPro" id="IPR056632">
    <property type="entry name" value="DUF7730"/>
</dbReference>
<dbReference type="InterPro" id="IPR038883">
    <property type="entry name" value="AN11006-like"/>
</dbReference>
<gene>
    <name evidence="4" type="ORF">CC86DRAFT_399595</name>
</gene>
<dbReference type="AlphaFoldDB" id="A0A6A7AJT6"/>
<keyword evidence="5" id="KW-1185">Reference proteome</keyword>
<dbReference type="Pfam" id="PF24864">
    <property type="entry name" value="DUF7730"/>
    <property type="match status" value="1"/>
</dbReference>
<dbReference type="OrthoDB" id="62952at2759"/>
<keyword evidence="1" id="KW-0479">Metal-binding</keyword>
<reference evidence="4" key="1">
    <citation type="journal article" date="2020" name="Stud. Mycol.">
        <title>101 Dothideomycetes genomes: a test case for predicting lifestyles and emergence of pathogens.</title>
        <authorList>
            <person name="Haridas S."/>
            <person name="Albert R."/>
            <person name="Binder M."/>
            <person name="Bloem J."/>
            <person name="Labutti K."/>
            <person name="Salamov A."/>
            <person name="Andreopoulos B."/>
            <person name="Baker S."/>
            <person name="Barry K."/>
            <person name="Bills G."/>
            <person name="Bluhm B."/>
            <person name="Cannon C."/>
            <person name="Castanera R."/>
            <person name="Culley D."/>
            <person name="Daum C."/>
            <person name="Ezra D."/>
            <person name="Gonzalez J."/>
            <person name="Henrissat B."/>
            <person name="Kuo A."/>
            <person name="Liang C."/>
            <person name="Lipzen A."/>
            <person name="Lutzoni F."/>
            <person name="Magnuson J."/>
            <person name="Mondo S."/>
            <person name="Nolan M."/>
            <person name="Ohm R."/>
            <person name="Pangilinan J."/>
            <person name="Park H.-J."/>
            <person name="Ramirez L."/>
            <person name="Alfaro M."/>
            <person name="Sun H."/>
            <person name="Tritt A."/>
            <person name="Yoshinaga Y."/>
            <person name="Zwiers L.-H."/>
            <person name="Turgeon B."/>
            <person name="Goodwin S."/>
            <person name="Spatafora J."/>
            <person name="Crous P."/>
            <person name="Grigoriev I."/>
        </authorList>
    </citation>
    <scope>NUCLEOTIDE SEQUENCE</scope>
    <source>
        <strain evidence="4">CBS 113818</strain>
    </source>
</reference>
<evidence type="ECO:0000259" key="3">
    <source>
        <dbReference type="PROSITE" id="PS50158"/>
    </source>
</evidence>
<keyword evidence="1" id="KW-0862">Zinc</keyword>
<dbReference type="EMBL" id="MU006216">
    <property type="protein sequence ID" value="KAF2832929.1"/>
    <property type="molecule type" value="Genomic_DNA"/>
</dbReference>
<dbReference type="PANTHER" id="PTHR42085">
    <property type="entry name" value="F-BOX DOMAIN-CONTAINING PROTEIN"/>
    <property type="match status" value="1"/>
</dbReference>
<accession>A0A6A7AJT6</accession>
<sequence length="765" mass="86022">MSQPSSQANDTDTRKRKSNTTTTTGGSAPKRVSVDKADGGEIVEQIIPRDMIRGRRHTAGRRVSGRGREIFGSGGERMSLDEGSAHIGDERNAVGEGIGMVHPFPELEGATFEDPIDVNAGTTFDDPIHLELGAASRMGMGFADPFPERASATYDNAIDVEDGEASRGDTTRLEQWLSSVDGVSETETQEANAWDDVLSTRPKVAAPHPHFSNDEGQLPLADYSPTTSDNDISHLFNPDVSHLPGIIMPPQIRVASRQHALAVCLQSDAAYQPSNTHVDSRVIDGLRDIRLRDFGSELLGTLHLAFYTEEQVNLLRPLLSEANWNRFCNFDFEVELGIPEAGSNMSSAYDEDDEVVFPLLECDLQKELLEDIYDPQHQELVNIHDPLQQAQDVRSLRLLHEANHRRRSQGHCHVCGEGGHFGSECLTCEKCHAKDHNMRDCTVGRPTFHKFMALPVELRKRIYEDALYTGDVIIPHLCNAKDNIAIKFHDDNHHHRTLEGHCSTSRLLGITHVSKQLRDESLPCFYSANTFSINHDTATYFSRLQALGRFHMVRHVRFGINMRKEHCAAQTLQHMHKHIQDMEDYEREVVDPAKRTAQFAIQEFGMKIEYQTYQMLRKHPMYTAGGLQYLAEFTCLRMLTSHFTGVGDFASKLVVPVPGAHIFSLYSSLKWFPDVCHGLGMHLHLLEGHELSFSVQGCIGVTWHQQFQKKDFGQEGGSVDVKKRVMGMGLHLQEEFEKREIEGGSVLYYRSACDGQSVEWYKVLH</sequence>
<dbReference type="PANTHER" id="PTHR42085:SF1">
    <property type="entry name" value="F-BOX DOMAIN-CONTAINING PROTEIN"/>
    <property type="match status" value="1"/>
</dbReference>